<dbReference type="GO" id="GO:0006886">
    <property type="term" value="P:intracellular protein transport"/>
    <property type="evidence" value="ECO:0007669"/>
    <property type="project" value="InterPro"/>
</dbReference>
<dbReference type="PANTHER" id="PTHR19957">
    <property type="entry name" value="SYNTAXIN"/>
    <property type="match status" value="1"/>
</dbReference>
<dbReference type="GO" id="GO:0048278">
    <property type="term" value="P:vesicle docking"/>
    <property type="evidence" value="ECO:0007669"/>
    <property type="project" value="TreeGrafter"/>
</dbReference>
<accession>A0A9P7V5H2</accession>
<evidence type="ECO:0000313" key="13">
    <source>
        <dbReference type="EMBL" id="KAG7191752.1"/>
    </source>
</evidence>
<dbReference type="InterPro" id="IPR045242">
    <property type="entry name" value="Syntaxin"/>
</dbReference>
<dbReference type="GeneID" id="66116262"/>
<keyword evidence="9 11" id="KW-0472">Membrane</keyword>
<dbReference type="InterPro" id="IPR010989">
    <property type="entry name" value="SNARE"/>
</dbReference>
<organism evidence="13 14">
    <name type="scientific">Scheffersomyces spartinae</name>
    <dbReference type="NCBI Taxonomy" id="45513"/>
    <lineage>
        <taxon>Eukaryota</taxon>
        <taxon>Fungi</taxon>
        <taxon>Dikarya</taxon>
        <taxon>Ascomycota</taxon>
        <taxon>Saccharomycotina</taxon>
        <taxon>Pichiomycetes</taxon>
        <taxon>Debaryomycetaceae</taxon>
        <taxon>Scheffersomyces</taxon>
    </lineage>
</organism>
<proteinExistence type="inferred from homology"/>
<name>A0A9P7V5H2_9ASCO</name>
<dbReference type="EMBL" id="JAHMUF010000024">
    <property type="protein sequence ID" value="KAG7191752.1"/>
    <property type="molecule type" value="Genomic_DNA"/>
</dbReference>
<feature type="domain" description="T-SNARE coiled-coil homology" evidence="12">
    <location>
        <begin position="225"/>
        <end position="287"/>
    </location>
</feature>
<dbReference type="SUPFAM" id="SSF47661">
    <property type="entry name" value="t-snare proteins"/>
    <property type="match status" value="1"/>
</dbReference>
<keyword evidence="4 11" id="KW-0812">Transmembrane</keyword>
<dbReference type="InterPro" id="IPR000727">
    <property type="entry name" value="T_SNARE_dom"/>
</dbReference>
<dbReference type="CDD" id="cd15845">
    <property type="entry name" value="SNARE_syntaxin16"/>
    <property type="match status" value="1"/>
</dbReference>
<keyword evidence="14" id="KW-1185">Reference proteome</keyword>
<dbReference type="PANTHER" id="PTHR19957:SF83">
    <property type="entry name" value="SYNTAXIN-16"/>
    <property type="match status" value="1"/>
</dbReference>
<comment type="caution">
    <text evidence="13">The sequence shown here is derived from an EMBL/GenBank/DDBJ whole genome shotgun (WGS) entry which is preliminary data.</text>
</comment>
<reference evidence="13" key="1">
    <citation type="submission" date="2021-03" db="EMBL/GenBank/DDBJ databases">
        <authorList>
            <person name="Palmer J.M."/>
        </authorList>
    </citation>
    <scope>NUCLEOTIDE SEQUENCE</scope>
    <source>
        <strain evidence="13">ARV_011</strain>
    </source>
</reference>
<dbReference type="Proteomes" id="UP000790833">
    <property type="component" value="Unassembled WGS sequence"/>
</dbReference>
<dbReference type="GO" id="GO:0005484">
    <property type="term" value="F:SNAP receptor activity"/>
    <property type="evidence" value="ECO:0007669"/>
    <property type="project" value="InterPro"/>
</dbReference>
<dbReference type="PROSITE" id="PS00914">
    <property type="entry name" value="SYNTAXIN"/>
    <property type="match status" value="1"/>
</dbReference>
<evidence type="ECO:0000256" key="1">
    <source>
        <dbReference type="ARBA" id="ARBA00004409"/>
    </source>
</evidence>
<dbReference type="RefSeq" id="XP_043047304.1">
    <property type="nucleotide sequence ID" value="XM_043193635.1"/>
</dbReference>
<dbReference type="AlphaFoldDB" id="A0A9P7V5H2"/>
<evidence type="ECO:0000256" key="3">
    <source>
        <dbReference type="ARBA" id="ARBA00022448"/>
    </source>
</evidence>
<dbReference type="Gene3D" id="1.20.58.70">
    <property type="match status" value="1"/>
</dbReference>
<evidence type="ECO:0000256" key="4">
    <source>
        <dbReference type="ARBA" id="ARBA00022692"/>
    </source>
</evidence>
<protein>
    <recommendedName>
        <fullName evidence="12">t-SNARE coiled-coil homology domain-containing protein</fullName>
    </recommendedName>
</protein>
<dbReference type="OrthoDB" id="10251371at2759"/>
<keyword evidence="8" id="KW-0175">Coiled coil</keyword>
<comment type="subcellular location">
    <subcellularLocation>
        <location evidence="1">Golgi apparatus membrane</location>
        <topology evidence="1">Single-pass type IV membrane protein</topology>
    </subcellularLocation>
</comment>
<dbReference type="Pfam" id="PF05739">
    <property type="entry name" value="SNARE"/>
    <property type="match status" value="1"/>
</dbReference>
<comment type="similarity">
    <text evidence="2">Belongs to the syntaxin family.</text>
</comment>
<evidence type="ECO:0000256" key="8">
    <source>
        <dbReference type="ARBA" id="ARBA00023054"/>
    </source>
</evidence>
<evidence type="ECO:0000256" key="6">
    <source>
        <dbReference type="ARBA" id="ARBA00022989"/>
    </source>
</evidence>
<evidence type="ECO:0000256" key="7">
    <source>
        <dbReference type="ARBA" id="ARBA00023034"/>
    </source>
</evidence>
<keyword evidence="7" id="KW-0333">Golgi apparatus</keyword>
<dbReference type="GO" id="GO:0000149">
    <property type="term" value="F:SNARE binding"/>
    <property type="evidence" value="ECO:0007669"/>
    <property type="project" value="TreeGrafter"/>
</dbReference>
<evidence type="ECO:0000256" key="2">
    <source>
        <dbReference type="ARBA" id="ARBA00009063"/>
    </source>
</evidence>
<feature type="transmembrane region" description="Helical" evidence="11">
    <location>
        <begin position="299"/>
        <end position="316"/>
    </location>
</feature>
<keyword evidence="5" id="KW-0653">Protein transport</keyword>
<evidence type="ECO:0000256" key="10">
    <source>
        <dbReference type="SAM" id="MobiDB-lite"/>
    </source>
</evidence>
<evidence type="ECO:0000256" key="5">
    <source>
        <dbReference type="ARBA" id="ARBA00022927"/>
    </source>
</evidence>
<dbReference type="PROSITE" id="PS50192">
    <property type="entry name" value="T_SNARE"/>
    <property type="match status" value="1"/>
</dbReference>
<evidence type="ECO:0000256" key="11">
    <source>
        <dbReference type="SAM" id="Phobius"/>
    </source>
</evidence>
<keyword evidence="6 11" id="KW-1133">Transmembrane helix</keyword>
<evidence type="ECO:0000256" key="9">
    <source>
        <dbReference type="ARBA" id="ARBA00023136"/>
    </source>
</evidence>
<feature type="region of interest" description="Disordered" evidence="10">
    <location>
        <begin position="326"/>
        <end position="351"/>
    </location>
</feature>
<gene>
    <name evidence="13" type="ORF">KQ657_002888</name>
</gene>
<sequence>MGDDPYTTRPSLRLEFIDEEEGLMGSRRHPRHPVSGSTRAGHRESIELKVHVPTIFEIANELNDLVLEIRRQTDTLNTMYKKLIIVGKQERKEVEGKIENTNYEILKRFESCYILVKKFSYLGNNWQKLSLDYGPSDLQILHNYQKTYASTIQELSLLFRNIQNNYIKFLKDDDDDDDDGGGNNFRLTSNVNLLLEEEESHKVSSSNHLDKYSKQLLQQVQAQPSQVVQQREREISKIAMGILEILTIFKEMESMIVDQGSLLDRIDYNLQNTLVDLKKADKELIKAQLYQKRTTKCKLIFLLTLIVLGLMIVVIVRPHHTVEYVDKPALEQPQPEPEPESEEPQSQPEKP</sequence>
<dbReference type="SMART" id="SM00397">
    <property type="entry name" value="t_SNARE"/>
    <property type="match status" value="1"/>
</dbReference>
<evidence type="ECO:0000259" key="12">
    <source>
        <dbReference type="PROSITE" id="PS50192"/>
    </source>
</evidence>
<dbReference type="GO" id="GO:0006906">
    <property type="term" value="P:vesicle fusion"/>
    <property type="evidence" value="ECO:0007669"/>
    <property type="project" value="TreeGrafter"/>
</dbReference>
<dbReference type="GO" id="GO:0031201">
    <property type="term" value="C:SNARE complex"/>
    <property type="evidence" value="ECO:0007669"/>
    <property type="project" value="TreeGrafter"/>
</dbReference>
<evidence type="ECO:0000313" key="14">
    <source>
        <dbReference type="Proteomes" id="UP000790833"/>
    </source>
</evidence>
<dbReference type="InterPro" id="IPR006012">
    <property type="entry name" value="Syntaxin/epimorphin_CS"/>
</dbReference>
<dbReference type="GO" id="GO:0000139">
    <property type="term" value="C:Golgi membrane"/>
    <property type="evidence" value="ECO:0007669"/>
    <property type="project" value="UniProtKB-SubCell"/>
</dbReference>
<keyword evidence="3" id="KW-0813">Transport</keyword>